<dbReference type="Gene3D" id="3.30.565.10">
    <property type="entry name" value="Histidine kinase-like ATPase, C-terminal domain"/>
    <property type="match status" value="1"/>
</dbReference>
<dbReference type="InterPro" id="IPR050351">
    <property type="entry name" value="BphY/WalK/GraS-like"/>
</dbReference>
<dbReference type="InterPro" id="IPR003594">
    <property type="entry name" value="HATPase_dom"/>
</dbReference>
<dbReference type="Pfam" id="PF02518">
    <property type="entry name" value="HATPase_c"/>
    <property type="match status" value="1"/>
</dbReference>
<name>A0A1H8LA81_9FLAO</name>
<dbReference type="PROSITE" id="PS50109">
    <property type="entry name" value="HIS_KIN"/>
    <property type="match status" value="1"/>
</dbReference>
<keyword evidence="9" id="KW-1185">Reference proteome</keyword>
<sequence>MKDKLETLQLENQRLKNENNLLTNWMSLISHDTKQIFGNIKWIIEAYEDNMINKDDFFKLLPQIKKDAIKNFSTAQETGEWLKTQYGDFSPRQDVLNGFDLYEHIKKEHEIKLLNKDLSFEFSGDPDLFLITDRILLLFILTKIVDNAIKYSHKESKILFSISKNSTNYILSIIDYGIGIKENNLSSIYSFENSVYEGTSGEIGVGLSLKIVQSFVSLLHGNIELKSFEDQGTTVSIYLPQIYK</sequence>
<dbReference type="STRING" id="604089.SAMN04487942_1597"/>
<dbReference type="GO" id="GO:0016036">
    <property type="term" value="P:cellular response to phosphate starvation"/>
    <property type="evidence" value="ECO:0007669"/>
    <property type="project" value="TreeGrafter"/>
</dbReference>
<proteinExistence type="predicted"/>
<evidence type="ECO:0000256" key="5">
    <source>
        <dbReference type="ARBA" id="ARBA00022777"/>
    </source>
</evidence>
<dbReference type="InterPro" id="IPR005467">
    <property type="entry name" value="His_kinase_dom"/>
</dbReference>
<keyword evidence="6" id="KW-0902">Two-component regulatory system</keyword>
<comment type="catalytic activity">
    <reaction evidence="1">
        <text>ATP + protein L-histidine = ADP + protein N-phospho-L-histidine.</text>
        <dbReference type="EC" id="2.7.13.3"/>
    </reaction>
</comment>
<dbReference type="Proteomes" id="UP000198657">
    <property type="component" value="Unassembled WGS sequence"/>
</dbReference>
<protein>
    <recommendedName>
        <fullName evidence="2">histidine kinase</fullName>
        <ecNumber evidence="2">2.7.13.3</ecNumber>
    </recommendedName>
</protein>
<keyword evidence="3" id="KW-0597">Phosphoprotein</keyword>
<dbReference type="EMBL" id="FODN01000002">
    <property type="protein sequence ID" value="SEO02055.1"/>
    <property type="molecule type" value="Genomic_DNA"/>
</dbReference>
<dbReference type="InterPro" id="IPR036890">
    <property type="entry name" value="HATPase_C_sf"/>
</dbReference>
<evidence type="ECO:0000313" key="9">
    <source>
        <dbReference type="Proteomes" id="UP000198657"/>
    </source>
</evidence>
<evidence type="ECO:0000256" key="6">
    <source>
        <dbReference type="ARBA" id="ARBA00023012"/>
    </source>
</evidence>
<dbReference type="GO" id="GO:0005886">
    <property type="term" value="C:plasma membrane"/>
    <property type="evidence" value="ECO:0007669"/>
    <property type="project" value="TreeGrafter"/>
</dbReference>
<reference evidence="9" key="1">
    <citation type="submission" date="2016-10" db="EMBL/GenBank/DDBJ databases">
        <authorList>
            <person name="Varghese N."/>
            <person name="Submissions S."/>
        </authorList>
    </citation>
    <scope>NUCLEOTIDE SEQUENCE [LARGE SCALE GENOMIC DNA]</scope>
    <source>
        <strain evidence="9">CGMCC 1.8704</strain>
    </source>
</reference>
<feature type="domain" description="Histidine kinase" evidence="7">
    <location>
        <begin position="28"/>
        <end position="243"/>
    </location>
</feature>
<dbReference type="GO" id="GO:0004721">
    <property type="term" value="F:phosphoprotein phosphatase activity"/>
    <property type="evidence" value="ECO:0007669"/>
    <property type="project" value="TreeGrafter"/>
</dbReference>
<evidence type="ECO:0000256" key="2">
    <source>
        <dbReference type="ARBA" id="ARBA00012438"/>
    </source>
</evidence>
<dbReference type="SUPFAM" id="SSF55874">
    <property type="entry name" value="ATPase domain of HSP90 chaperone/DNA topoisomerase II/histidine kinase"/>
    <property type="match status" value="1"/>
</dbReference>
<dbReference type="PRINTS" id="PR00344">
    <property type="entry name" value="BCTRLSENSOR"/>
</dbReference>
<evidence type="ECO:0000256" key="1">
    <source>
        <dbReference type="ARBA" id="ARBA00000085"/>
    </source>
</evidence>
<keyword evidence="5 8" id="KW-0418">Kinase</keyword>
<dbReference type="PANTHER" id="PTHR45453:SF1">
    <property type="entry name" value="PHOSPHATE REGULON SENSOR PROTEIN PHOR"/>
    <property type="match status" value="1"/>
</dbReference>
<accession>A0A1H8LA81</accession>
<dbReference type="OrthoDB" id="1269247at2"/>
<evidence type="ECO:0000256" key="4">
    <source>
        <dbReference type="ARBA" id="ARBA00022679"/>
    </source>
</evidence>
<evidence type="ECO:0000259" key="7">
    <source>
        <dbReference type="PROSITE" id="PS50109"/>
    </source>
</evidence>
<dbReference type="InterPro" id="IPR004358">
    <property type="entry name" value="Sig_transdc_His_kin-like_C"/>
</dbReference>
<dbReference type="SMART" id="SM00387">
    <property type="entry name" value="HATPase_c"/>
    <property type="match status" value="1"/>
</dbReference>
<dbReference type="GO" id="GO:0000155">
    <property type="term" value="F:phosphorelay sensor kinase activity"/>
    <property type="evidence" value="ECO:0007669"/>
    <property type="project" value="TreeGrafter"/>
</dbReference>
<gene>
    <name evidence="8" type="ORF">SAMN04487942_1597</name>
</gene>
<dbReference type="EC" id="2.7.13.3" evidence="2"/>
<evidence type="ECO:0000256" key="3">
    <source>
        <dbReference type="ARBA" id="ARBA00022553"/>
    </source>
</evidence>
<dbReference type="AlphaFoldDB" id="A0A1H8LA81"/>
<dbReference type="RefSeq" id="WP_091168799.1">
    <property type="nucleotide sequence ID" value="NZ_CBCSFM010000002.1"/>
</dbReference>
<keyword evidence="4" id="KW-0808">Transferase</keyword>
<dbReference type="PANTHER" id="PTHR45453">
    <property type="entry name" value="PHOSPHATE REGULON SENSOR PROTEIN PHOR"/>
    <property type="match status" value="1"/>
</dbReference>
<organism evidence="8 9">
    <name type="scientific">Flavobacterium sinopsychrotolerans</name>
    <dbReference type="NCBI Taxonomy" id="604089"/>
    <lineage>
        <taxon>Bacteria</taxon>
        <taxon>Pseudomonadati</taxon>
        <taxon>Bacteroidota</taxon>
        <taxon>Flavobacteriia</taxon>
        <taxon>Flavobacteriales</taxon>
        <taxon>Flavobacteriaceae</taxon>
        <taxon>Flavobacterium</taxon>
    </lineage>
</organism>
<evidence type="ECO:0000313" key="8">
    <source>
        <dbReference type="EMBL" id="SEO02055.1"/>
    </source>
</evidence>